<dbReference type="SMART" id="SM00271">
    <property type="entry name" value="DnaJ"/>
    <property type="match status" value="1"/>
</dbReference>
<dbReference type="PRINTS" id="PR00625">
    <property type="entry name" value="JDOMAIN"/>
</dbReference>
<feature type="region of interest" description="Disordered" evidence="2">
    <location>
        <begin position="1"/>
        <end position="21"/>
    </location>
</feature>
<dbReference type="Gene3D" id="2.60.260.20">
    <property type="entry name" value="Urease metallochaperone UreE, N-terminal domain"/>
    <property type="match status" value="2"/>
</dbReference>
<keyword evidence="5" id="KW-1185">Reference proteome</keyword>
<dbReference type="CDD" id="cd10747">
    <property type="entry name" value="DnaJ_C"/>
    <property type="match status" value="1"/>
</dbReference>
<dbReference type="InterPro" id="IPR018253">
    <property type="entry name" value="DnaJ_domain_CS"/>
</dbReference>
<dbReference type="GO" id="GO:0051087">
    <property type="term" value="F:protein-folding chaperone binding"/>
    <property type="evidence" value="ECO:0007669"/>
    <property type="project" value="TreeGrafter"/>
</dbReference>
<dbReference type="FunFam" id="2.60.260.20:FF:000002">
    <property type="entry name" value="Dnaj homolog subfamily b member"/>
    <property type="match status" value="1"/>
</dbReference>
<evidence type="ECO:0000259" key="3">
    <source>
        <dbReference type="PROSITE" id="PS50076"/>
    </source>
</evidence>
<accession>A0A5J5F4M1</accession>
<dbReference type="SUPFAM" id="SSF46565">
    <property type="entry name" value="Chaperone J-domain"/>
    <property type="match status" value="1"/>
</dbReference>
<dbReference type="PANTHER" id="PTHR24078">
    <property type="entry name" value="DNAJ HOMOLOG SUBFAMILY C MEMBER"/>
    <property type="match status" value="1"/>
</dbReference>
<dbReference type="AlphaFoldDB" id="A0A5J5F4M1"/>
<dbReference type="FunCoup" id="A0A5J5F4M1">
    <property type="interactions" value="433"/>
</dbReference>
<dbReference type="FunFam" id="2.60.260.20:FF:000013">
    <property type="entry name" value="DnaJ subfamily B member 11"/>
    <property type="match status" value="1"/>
</dbReference>
<dbReference type="OrthoDB" id="550424at2759"/>
<dbReference type="CDD" id="cd06257">
    <property type="entry name" value="DnaJ"/>
    <property type="match status" value="1"/>
</dbReference>
<name>A0A5J5F4M1_9PEZI</name>
<protein>
    <recommendedName>
        <fullName evidence="3">J domain-containing protein</fullName>
    </recommendedName>
</protein>
<dbReference type="PROSITE" id="PS50076">
    <property type="entry name" value="DNAJ_2"/>
    <property type="match status" value="1"/>
</dbReference>
<dbReference type="InterPro" id="IPR051339">
    <property type="entry name" value="DnaJ_subfamily_B"/>
</dbReference>
<dbReference type="GO" id="GO:0006413">
    <property type="term" value="P:translational initiation"/>
    <property type="evidence" value="ECO:0007669"/>
    <property type="project" value="TreeGrafter"/>
</dbReference>
<dbReference type="InterPro" id="IPR002939">
    <property type="entry name" value="DnaJ_C"/>
</dbReference>
<dbReference type="SUPFAM" id="SSF49493">
    <property type="entry name" value="HSP40/DnaJ peptide-binding domain"/>
    <property type="match status" value="2"/>
</dbReference>
<keyword evidence="1" id="KW-0143">Chaperone</keyword>
<feature type="region of interest" description="Disordered" evidence="2">
    <location>
        <begin position="179"/>
        <end position="201"/>
    </location>
</feature>
<evidence type="ECO:0000313" key="4">
    <source>
        <dbReference type="EMBL" id="KAA8911142.1"/>
    </source>
</evidence>
<dbReference type="PANTHER" id="PTHR24078:SF553">
    <property type="entry name" value="DNAJ HOMOLOG SUBFAMILY B MEMBER 5"/>
    <property type="match status" value="1"/>
</dbReference>
<feature type="domain" description="J" evidence="3">
    <location>
        <begin position="6"/>
        <end position="71"/>
    </location>
</feature>
<comment type="caution">
    <text evidence="4">The sequence shown here is derived from an EMBL/GenBank/DDBJ whole genome shotgun (WGS) entry which is preliminary data.</text>
</comment>
<dbReference type="GO" id="GO:0051082">
    <property type="term" value="F:unfolded protein binding"/>
    <property type="evidence" value="ECO:0007669"/>
    <property type="project" value="InterPro"/>
</dbReference>
<dbReference type="GO" id="GO:0006457">
    <property type="term" value="P:protein folding"/>
    <property type="evidence" value="ECO:0007669"/>
    <property type="project" value="InterPro"/>
</dbReference>
<dbReference type="InterPro" id="IPR036869">
    <property type="entry name" value="J_dom_sf"/>
</dbReference>
<dbReference type="Pfam" id="PF00226">
    <property type="entry name" value="DnaJ"/>
    <property type="match status" value="1"/>
</dbReference>
<sequence length="377" mass="40538">MVKETKLYDTLGIPPDASPDDIRKAYRKGALKYHPDKNKDNPAAAEKFKDISQAYEILSDPEKRKIYDQYGLEFLLRGGTAPPPNAGGGGMPGGFPGFGRAETYPGFGGGGGGGGGPRFTFTTSGGGPGGGFGFMPGNPENIFANFAKMGGFEGEEDFSGIFGGGSPLGGGARFGSRFGGTRTSAGSTNGARQAQQPQREATVVEKPIAFTLEELFNGAKKKFKVKRKTFDRDGRIQREDKEIEIQVKPGMKAGSKFKFAGIGDEIDGTKQDIHFIVTEKPHPVFVRQGDDLIATISLPLKEALTGWSRKIQTIDGKTLEVSHSGPTPPNWSETYPGLGMVKPKDPSQRGNMIVKVDIVFPSYLSPEQKQKLKEILP</sequence>
<dbReference type="InterPro" id="IPR008971">
    <property type="entry name" value="HSP40/DnaJ_pept-bd"/>
</dbReference>
<dbReference type="InterPro" id="IPR001623">
    <property type="entry name" value="DnaJ_domain"/>
</dbReference>
<dbReference type="GO" id="GO:0005829">
    <property type="term" value="C:cytosol"/>
    <property type="evidence" value="ECO:0007669"/>
    <property type="project" value="TreeGrafter"/>
</dbReference>
<dbReference type="InParanoid" id="A0A5J5F4M1"/>
<dbReference type="Gene3D" id="1.10.287.110">
    <property type="entry name" value="DnaJ domain"/>
    <property type="match status" value="1"/>
</dbReference>
<organism evidence="4 5">
    <name type="scientific">Sphaerosporella brunnea</name>
    <dbReference type="NCBI Taxonomy" id="1250544"/>
    <lineage>
        <taxon>Eukaryota</taxon>
        <taxon>Fungi</taxon>
        <taxon>Dikarya</taxon>
        <taxon>Ascomycota</taxon>
        <taxon>Pezizomycotina</taxon>
        <taxon>Pezizomycetes</taxon>
        <taxon>Pezizales</taxon>
        <taxon>Pyronemataceae</taxon>
        <taxon>Sphaerosporella</taxon>
    </lineage>
</organism>
<evidence type="ECO:0000313" key="5">
    <source>
        <dbReference type="Proteomes" id="UP000326924"/>
    </source>
</evidence>
<feature type="compositionally biased region" description="Polar residues" evidence="2">
    <location>
        <begin position="185"/>
        <end position="199"/>
    </location>
</feature>
<dbReference type="Pfam" id="PF01556">
    <property type="entry name" value="DnaJ_C"/>
    <property type="match status" value="1"/>
</dbReference>
<evidence type="ECO:0000256" key="2">
    <source>
        <dbReference type="SAM" id="MobiDB-lite"/>
    </source>
</evidence>
<dbReference type="PROSITE" id="PS00636">
    <property type="entry name" value="DNAJ_1"/>
    <property type="match status" value="1"/>
</dbReference>
<evidence type="ECO:0000256" key="1">
    <source>
        <dbReference type="ARBA" id="ARBA00023186"/>
    </source>
</evidence>
<gene>
    <name evidence="4" type="ORF">FN846DRAFT_888015</name>
</gene>
<proteinExistence type="predicted"/>
<reference evidence="4 5" key="1">
    <citation type="submission" date="2019-09" db="EMBL/GenBank/DDBJ databases">
        <title>Draft genome of the ectomycorrhizal ascomycete Sphaerosporella brunnea.</title>
        <authorList>
            <consortium name="DOE Joint Genome Institute"/>
            <person name="Benucci G.M."/>
            <person name="Marozzi G."/>
            <person name="Antonielli L."/>
            <person name="Sanchez S."/>
            <person name="Marco P."/>
            <person name="Wang X."/>
            <person name="Falini L.B."/>
            <person name="Barry K."/>
            <person name="Haridas S."/>
            <person name="Lipzen A."/>
            <person name="Labutti K."/>
            <person name="Grigoriev I.V."/>
            <person name="Murat C."/>
            <person name="Martin F."/>
            <person name="Albertini E."/>
            <person name="Donnini D."/>
            <person name="Bonito G."/>
        </authorList>
    </citation>
    <scope>NUCLEOTIDE SEQUENCE [LARGE SCALE GENOMIC DNA]</scope>
    <source>
        <strain evidence="4 5">Sb_GMNB300</strain>
    </source>
</reference>
<dbReference type="EMBL" id="VXIS01000039">
    <property type="protein sequence ID" value="KAA8911142.1"/>
    <property type="molecule type" value="Genomic_DNA"/>
</dbReference>
<dbReference type="Proteomes" id="UP000326924">
    <property type="component" value="Unassembled WGS sequence"/>
</dbReference>